<evidence type="ECO:0000256" key="2">
    <source>
        <dbReference type="SAM" id="MobiDB-lite"/>
    </source>
</evidence>
<evidence type="ECO:0000313" key="5">
    <source>
        <dbReference type="RefSeq" id="XP_004778183.2"/>
    </source>
</evidence>
<organism evidence="4 6">
    <name type="scientific">Mustela putorius furo</name>
    <name type="common">European domestic ferret</name>
    <name type="synonym">Mustela furo</name>
    <dbReference type="NCBI Taxonomy" id="9669"/>
    <lineage>
        <taxon>Eukaryota</taxon>
        <taxon>Metazoa</taxon>
        <taxon>Chordata</taxon>
        <taxon>Craniata</taxon>
        <taxon>Vertebrata</taxon>
        <taxon>Euteleostomi</taxon>
        <taxon>Mammalia</taxon>
        <taxon>Eutheria</taxon>
        <taxon>Laurasiatheria</taxon>
        <taxon>Carnivora</taxon>
        <taxon>Caniformia</taxon>
        <taxon>Musteloidea</taxon>
        <taxon>Mustelidae</taxon>
        <taxon>Mustelinae</taxon>
        <taxon>Mustela</taxon>
    </lineage>
</organism>
<feature type="region of interest" description="Disordered" evidence="2">
    <location>
        <begin position="124"/>
        <end position="158"/>
    </location>
</feature>
<feature type="compositionally biased region" description="Low complexity" evidence="2">
    <location>
        <begin position="411"/>
        <end position="422"/>
    </location>
</feature>
<feature type="compositionally biased region" description="Low complexity" evidence="2">
    <location>
        <begin position="543"/>
        <end position="553"/>
    </location>
</feature>
<dbReference type="Proteomes" id="UP000000715">
    <property type="component" value="Unplaced"/>
</dbReference>
<dbReference type="InterPro" id="IPR042779">
    <property type="entry name" value="MISP/MISP3-like"/>
</dbReference>
<keyword evidence="4" id="KW-1185">Reference proteome</keyword>
<dbReference type="RefSeq" id="XP_012904189.2">
    <property type="nucleotide sequence ID" value="XM_013048735.2"/>
</dbReference>
<gene>
    <name evidence="5 6" type="primary">LOC101687703</name>
</gene>
<dbReference type="KEGG" id="mpuf:101687703"/>
<evidence type="ECO:0000259" key="3">
    <source>
        <dbReference type="Pfam" id="PF15304"/>
    </source>
</evidence>
<dbReference type="GeneID" id="101687703"/>
<feature type="domain" description="A-kinase anchor protein 2 C-terminal" evidence="3">
    <location>
        <begin position="293"/>
        <end position="630"/>
    </location>
</feature>
<feature type="region of interest" description="Disordered" evidence="2">
    <location>
        <begin position="325"/>
        <end position="345"/>
    </location>
</feature>
<evidence type="ECO:0000256" key="1">
    <source>
        <dbReference type="ARBA" id="ARBA00023054"/>
    </source>
</evidence>
<proteinExistence type="predicted"/>
<dbReference type="RefSeq" id="XP_004778183.2">
    <property type="nucleotide sequence ID" value="XM_004778126.3"/>
</dbReference>
<dbReference type="AlphaFoldDB" id="A0A8U0NLU8"/>
<feature type="compositionally biased region" description="Basic and acidic residues" evidence="2">
    <location>
        <begin position="502"/>
        <end position="523"/>
    </location>
</feature>
<dbReference type="CTD" id="126353"/>
<dbReference type="OrthoDB" id="9449914at2759"/>
<evidence type="ECO:0000313" key="6">
    <source>
        <dbReference type="RefSeq" id="XP_012904189.2"/>
    </source>
</evidence>
<dbReference type="PANTHER" id="PTHR18839:SF3">
    <property type="entry name" value="MITOTIC INTERACTOR AND SUBSTRATE OF PLK1"/>
    <property type="match status" value="1"/>
</dbReference>
<keyword evidence="1" id="KW-0175">Coiled coil</keyword>
<dbReference type="InterPro" id="IPR029304">
    <property type="entry name" value="AKAP2_C"/>
</dbReference>
<reference evidence="5 6" key="1">
    <citation type="submission" date="2025-04" db="UniProtKB">
        <authorList>
            <consortium name="RefSeq"/>
        </authorList>
    </citation>
    <scope>IDENTIFICATION</scope>
    <source>
        <tissue evidence="5 6">Brain</tissue>
    </source>
</reference>
<dbReference type="PANTHER" id="PTHR18839">
    <property type="entry name" value="MITOTIC INTERACTOR AND SUBSTRATE OF PLK1 MISP FAMILY MEMBER"/>
    <property type="match status" value="1"/>
</dbReference>
<dbReference type="Pfam" id="PF15304">
    <property type="entry name" value="AKAP2_C"/>
    <property type="match status" value="1"/>
</dbReference>
<evidence type="ECO:0000313" key="4">
    <source>
        <dbReference type="Proteomes" id="UP000000715"/>
    </source>
</evidence>
<feature type="compositionally biased region" description="Pro residues" evidence="2">
    <location>
        <begin position="134"/>
        <end position="149"/>
    </location>
</feature>
<feature type="region of interest" description="Disordered" evidence="2">
    <location>
        <begin position="468"/>
        <end position="553"/>
    </location>
</feature>
<sequence length="635" mass="68331">MDRVTRYPIFSIARSPRLAGSDPGGDTSYTSEVVDVGPEASGWSQDKPQAWPTEARLNAARTGASSSPRAFAGRSSPWTLWQEGHKDEEAKACHLDARDAQPRRPGDLEQERWVVIQGQALRKSSTVATLHGAPGPPDPSSPQAQPGPPEESAVDREQIDFLAARRQFLSLEQACAGGPLHSVAPVAPARAPPGGGQAPRASTGPLRGSLSAVPPHPQEREVLPPEKRVGGLPAASGVQPAHDAASLAQAGSPQLPKETPIEREIRLAQEREADLREQRGLQRASSQQELVEIPTRPLLLTSVNLTAVPRRERGRPSLYVQRDLAQRTRREEDHRRREVSAPMQSGLRRAFSSDSILDLASAGGAADPGPRVRKVNRIPADAYEPFLRAGSRGVPAVQARAQPRGLSADEAGAAGSVGAPGSPRRPLEAPGTAPGTQREYPRAPQGRGLAPGGVVRWEYFHLSPLRFRVPDVPPRAEGPGGRGWEAGDTPAPGRPRPPSSELLEREVESVLRREREAAAERRTALFPEVFSPPPVHDDDDQDSGSSSAASGISGSYTVSETHFFSPVHLHSGLVWTAEAPANTAPEQRRKEQRYAGISASDRIDSEVLEATRVTHHKSTMARRWEAGIYASESQD</sequence>
<name>A0A8U0NLU8_MUSPF</name>
<feature type="compositionally biased region" description="Basic and acidic residues" evidence="2">
    <location>
        <begin position="217"/>
        <end position="229"/>
    </location>
</feature>
<feature type="region of interest" description="Disordered" evidence="2">
    <location>
        <begin position="394"/>
        <end position="448"/>
    </location>
</feature>
<feature type="compositionally biased region" description="Basic and acidic residues" evidence="2">
    <location>
        <begin position="325"/>
        <end position="339"/>
    </location>
</feature>
<protein>
    <submittedName>
        <fullName evidence="5 6">Mitotic interactor and substrate of PLK1</fullName>
    </submittedName>
</protein>
<feature type="region of interest" description="Disordered" evidence="2">
    <location>
        <begin position="179"/>
        <end position="263"/>
    </location>
</feature>
<accession>A0A8U0NLU8</accession>